<gene>
    <name evidence="4" type="ORF">JD78_01126</name>
</gene>
<feature type="domain" description="Low molecular weight protein antigen 6 PH" evidence="3">
    <location>
        <begin position="102"/>
        <end position="171"/>
    </location>
</feature>
<dbReference type="InterPro" id="IPR019692">
    <property type="entry name" value="CFP-6_PH"/>
</dbReference>
<keyword evidence="2" id="KW-1133">Transmembrane helix</keyword>
<dbReference type="Pfam" id="PF10756">
    <property type="entry name" value="bPH_6"/>
    <property type="match status" value="1"/>
</dbReference>
<keyword evidence="5" id="KW-1185">Reference proteome</keyword>
<feature type="compositionally biased region" description="Acidic residues" evidence="1">
    <location>
        <begin position="1"/>
        <end position="11"/>
    </location>
</feature>
<accession>A0A562IP00</accession>
<proteinExistence type="predicted"/>
<evidence type="ECO:0000313" key="4">
    <source>
        <dbReference type="EMBL" id="TWH72610.1"/>
    </source>
</evidence>
<dbReference type="Proteomes" id="UP000321490">
    <property type="component" value="Unassembled WGS sequence"/>
</dbReference>
<feature type="region of interest" description="Disordered" evidence="1">
    <location>
        <begin position="1"/>
        <end position="38"/>
    </location>
</feature>
<evidence type="ECO:0000313" key="5">
    <source>
        <dbReference type="Proteomes" id="UP000321490"/>
    </source>
</evidence>
<evidence type="ECO:0000259" key="3">
    <source>
        <dbReference type="Pfam" id="PF10756"/>
    </source>
</evidence>
<feature type="transmembrane region" description="Helical" evidence="2">
    <location>
        <begin position="83"/>
        <end position="101"/>
    </location>
</feature>
<evidence type="ECO:0000256" key="2">
    <source>
        <dbReference type="SAM" id="Phobius"/>
    </source>
</evidence>
<feature type="transmembrane region" description="Helical" evidence="2">
    <location>
        <begin position="48"/>
        <end position="68"/>
    </location>
</feature>
<reference evidence="4 5" key="1">
    <citation type="submission" date="2019-07" db="EMBL/GenBank/DDBJ databases">
        <title>R&amp;d 2014.</title>
        <authorList>
            <person name="Klenk H.-P."/>
        </authorList>
    </citation>
    <scope>NUCLEOTIDE SEQUENCE [LARGE SCALE GENOMIC DNA]</scope>
    <source>
        <strain evidence="4 5">DSM 45764</strain>
    </source>
</reference>
<comment type="caution">
    <text evidence="4">The sequence shown here is derived from an EMBL/GenBank/DDBJ whole genome shotgun (WGS) entry which is preliminary data.</text>
</comment>
<sequence length="193" mass="20221">MSDTPEPDTSEPDTPGPDTAEPDTSGPDTSETVAASPPVTAVPRRLRVVTALAASGLLAVMIVVAVLLKESSTGVVAFRTSDQFAMVGLGVALAAGVLVLGRSRVQADADGIRVRNMLVEHQLPWEAVRAVRFDEHSPWASLLLSNGDELAVTAVQATDGVRAVAAVRGLRALLAAHQERTATPAPDLLYPWE</sequence>
<evidence type="ECO:0000256" key="1">
    <source>
        <dbReference type="SAM" id="MobiDB-lite"/>
    </source>
</evidence>
<dbReference type="RefSeq" id="WP_228395394.1">
    <property type="nucleotide sequence ID" value="NZ_ML762529.1"/>
</dbReference>
<organism evidence="4 5">
    <name type="scientific">Modestobacter roseus</name>
    <dbReference type="NCBI Taxonomy" id="1181884"/>
    <lineage>
        <taxon>Bacteria</taxon>
        <taxon>Bacillati</taxon>
        <taxon>Actinomycetota</taxon>
        <taxon>Actinomycetes</taxon>
        <taxon>Geodermatophilales</taxon>
        <taxon>Geodermatophilaceae</taxon>
        <taxon>Modestobacter</taxon>
    </lineage>
</organism>
<name>A0A562IP00_9ACTN</name>
<dbReference type="EMBL" id="VLKF01000001">
    <property type="protein sequence ID" value="TWH72610.1"/>
    <property type="molecule type" value="Genomic_DNA"/>
</dbReference>
<keyword evidence="2" id="KW-0472">Membrane</keyword>
<keyword evidence="2" id="KW-0812">Transmembrane</keyword>
<dbReference type="AlphaFoldDB" id="A0A562IP00"/>
<protein>
    <submittedName>
        <fullName evidence="4">PH (Pleckstrin Homology) domain-containing protein</fullName>
    </submittedName>
</protein>